<reference evidence="1" key="1">
    <citation type="submission" date="2021-04" db="EMBL/GenBank/DDBJ databases">
        <authorList>
            <consortium name="Molecular Ecology Group"/>
        </authorList>
    </citation>
    <scope>NUCLEOTIDE SEQUENCE</scope>
</reference>
<comment type="caution">
    <text evidence="1">The sequence shown here is derived from an EMBL/GenBank/DDBJ whole genome shotgun (WGS) entry which is preliminary data.</text>
</comment>
<dbReference type="EMBL" id="CAJHNH020001236">
    <property type="protein sequence ID" value="CAG5122164.1"/>
    <property type="molecule type" value="Genomic_DNA"/>
</dbReference>
<name>A0A8S3YYW2_9EUPU</name>
<evidence type="ECO:0000313" key="1">
    <source>
        <dbReference type="EMBL" id="CAG5122164.1"/>
    </source>
</evidence>
<proteinExistence type="predicted"/>
<accession>A0A8S3YYW2</accession>
<feature type="non-terminal residue" evidence="1">
    <location>
        <position position="57"/>
    </location>
</feature>
<organism evidence="1 2">
    <name type="scientific">Candidula unifasciata</name>
    <dbReference type="NCBI Taxonomy" id="100452"/>
    <lineage>
        <taxon>Eukaryota</taxon>
        <taxon>Metazoa</taxon>
        <taxon>Spiralia</taxon>
        <taxon>Lophotrochozoa</taxon>
        <taxon>Mollusca</taxon>
        <taxon>Gastropoda</taxon>
        <taxon>Heterobranchia</taxon>
        <taxon>Euthyneura</taxon>
        <taxon>Panpulmonata</taxon>
        <taxon>Eupulmonata</taxon>
        <taxon>Stylommatophora</taxon>
        <taxon>Helicina</taxon>
        <taxon>Helicoidea</taxon>
        <taxon>Geomitridae</taxon>
        <taxon>Candidula</taxon>
    </lineage>
</organism>
<dbReference type="AlphaFoldDB" id="A0A8S3YYW2"/>
<feature type="non-terminal residue" evidence="1">
    <location>
        <position position="1"/>
    </location>
</feature>
<dbReference type="Proteomes" id="UP000678393">
    <property type="component" value="Unassembled WGS sequence"/>
</dbReference>
<protein>
    <submittedName>
        <fullName evidence="1">Uncharacterized protein</fullName>
    </submittedName>
</protein>
<gene>
    <name evidence="1" type="ORF">CUNI_LOCUS7722</name>
</gene>
<evidence type="ECO:0000313" key="2">
    <source>
        <dbReference type="Proteomes" id="UP000678393"/>
    </source>
</evidence>
<sequence length="57" mass="6294">RGSIVADTHIYINEKISKNPPGDAAIVIENLFRSKSLQINGTEVPVRNLKIGNSEYL</sequence>
<keyword evidence="2" id="KW-1185">Reference proteome</keyword>